<dbReference type="AlphaFoldDB" id="A0A6A3CBJ9"/>
<dbReference type="PANTHER" id="PTHR31973:SF185">
    <property type="entry name" value="TRANSPOSASE, MUDR, PLANT, MULE TRANSPOSASE DOMAIN-CONTAINING PROTEIN"/>
    <property type="match status" value="1"/>
</dbReference>
<dbReference type="SUPFAM" id="SSF48371">
    <property type="entry name" value="ARM repeat"/>
    <property type="match status" value="1"/>
</dbReference>
<organism evidence="7 8">
    <name type="scientific">Hibiscus syriacus</name>
    <name type="common">Rose of Sharon</name>
    <dbReference type="NCBI Taxonomy" id="106335"/>
    <lineage>
        <taxon>Eukaryota</taxon>
        <taxon>Viridiplantae</taxon>
        <taxon>Streptophyta</taxon>
        <taxon>Embryophyta</taxon>
        <taxon>Tracheophyta</taxon>
        <taxon>Spermatophyta</taxon>
        <taxon>Magnoliopsida</taxon>
        <taxon>eudicotyledons</taxon>
        <taxon>Gunneridae</taxon>
        <taxon>Pentapetalae</taxon>
        <taxon>rosids</taxon>
        <taxon>malvids</taxon>
        <taxon>Malvales</taxon>
        <taxon>Malvaceae</taxon>
        <taxon>Malvoideae</taxon>
        <taxon>Hibiscus</taxon>
    </lineage>
</organism>
<dbReference type="Pfam" id="PF04434">
    <property type="entry name" value="SWIM"/>
    <property type="match status" value="1"/>
</dbReference>
<dbReference type="InterPro" id="IPR002553">
    <property type="entry name" value="Clathrin/coatomer_adapt-like_N"/>
</dbReference>
<feature type="transmembrane region" description="Helical" evidence="5">
    <location>
        <begin position="223"/>
        <end position="246"/>
    </location>
</feature>
<keyword evidence="5" id="KW-0812">Transmembrane</keyword>
<feature type="domain" description="SWIM-type" evidence="6">
    <location>
        <begin position="938"/>
        <end position="979"/>
    </location>
</feature>
<accession>A0A6A3CBJ9</accession>
<dbReference type="Pfam" id="PF01602">
    <property type="entry name" value="Adaptin_N"/>
    <property type="match status" value="1"/>
</dbReference>
<feature type="transmembrane region" description="Helical" evidence="5">
    <location>
        <begin position="43"/>
        <end position="64"/>
    </location>
</feature>
<protein>
    <recommendedName>
        <fullName evidence="6">SWIM-type domain-containing protein</fullName>
    </recommendedName>
</protein>
<dbReference type="InterPro" id="IPR007527">
    <property type="entry name" value="Znf_SWIM"/>
</dbReference>
<proteinExistence type="predicted"/>
<evidence type="ECO:0000313" key="7">
    <source>
        <dbReference type="EMBL" id="KAE8725987.1"/>
    </source>
</evidence>
<dbReference type="InterPro" id="IPR011989">
    <property type="entry name" value="ARM-like"/>
</dbReference>
<evidence type="ECO:0000256" key="2">
    <source>
        <dbReference type="ARBA" id="ARBA00022771"/>
    </source>
</evidence>
<dbReference type="GO" id="GO:0016192">
    <property type="term" value="P:vesicle-mediated transport"/>
    <property type="evidence" value="ECO:0007669"/>
    <property type="project" value="InterPro"/>
</dbReference>
<keyword evidence="2 4" id="KW-0863">Zinc-finger</keyword>
<evidence type="ECO:0000256" key="3">
    <source>
        <dbReference type="ARBA" id="ARBA00022833"/>
    </source>
</evidence>
<dbReference type="Gene3D" id="1.25.10.10">
    <property type="entry name" value="Leucine-rich Repeat Variant"/>
    <property type="match status" value="1"/>
</dbReference>
<sequence length="1063" mass="120685">MSRHDSKYFSTTKKGEIPELKEELNSQYKIFLLGGRLIFGPDLLSLFFTVSLIAAPDAVFCVFVARKLTDEFPPHLGISIMAVAVVITLCVTLTLYSSVKSFVTKVMYLTLLIVTLRWFHNLMSLNESLKLLDVRGVAKDILLQSQNPNSVEIMTAPVMVTKGGGCGGGRKRGARGGVKSCEEEEQQSQISVSALPLAALRKSMVSWASNLHRCQHLPVHCRLCVMFLVFSYLDFIMPFILCLVLACCCGDLGPIRGAPSECIDSLPAYTFKLQKDRSGSIKKINFEVKGGAEAAGAEKDCSIPRDDVVLHDSKYFSTTKKGEIPELKEELNSQYKEKRKDVVKKVIAAMTVGKDVSSLFTDVVNCMQTEKFHGKEFCLLPEGLQITKVKELPEYHNIEDGVESVSTSTPAIHLKLMILIKRSTYSHQLMEIQKYRLLKKPKGLARCLKRGVIMDFLMLQFSEVESFFFKDLPHKVILHVDMLNPLSQITSFTASETAMYSISVVDKATVDCNLDDDEPTEKIVSTSQYSKFGLGQYPDFDIGQYTDFDDVSKEETDPACNDFDIGQYPNFDDETAVAEECIVDDNEEEVTTVNEHVEHPFCNSYNPEEEKKKKKSPKKRKCHGRITGICQNYFRYRKKSWVYRGHEIMTDMNARFKISISYSQAWRAKCYALELLRGSPEASFAQLPAYCHNLKLKNPGSVTHIKTDRDGRFELLFIAIGATIRSFITCMRPVIIVDGAHLKGRYLGVNLLAVAMDANNGILPIAYGANSIDNAVRRCFPDAFHGLCGVHLYRNLKSRSAGIKKHKWTYWKAVKAYREVDFNKHINCLRRVLPQCAQTLEDVGFERWSRVHQLGARYGFMTSNSAESINALSRHSRKLPITMLMEFFRASIQQWYYKKRNHAGTLEHRVTPWTEKKITKRVVKSTSWRVEPCSNTLFQVLDNNLNGLVDLNAKTCSCMKWQTSGYPCGHVIKVALHLNQDDSSAYAMDCYTTEVYRQTYAEMSTLFHILLSGTYQMTYKQFCHQPWTEGYLADQKVTIVYRLRVKRRRDRHVVGARKVVIQG</sequence>
<dbReference type="GO" id="GO:0006886">
    <property type="term" value="P:intracellular protein transport"/>
    <property type="evidence" value="ECO:0007669"/>
    <property type="project" value="InterPro"/>
</dbReference>
<gene>
    <name evidence="7" type="ORF">F3Y22_tig00007902pilonHSYRG00030</name>
</gene>
<dbReference type="GO" id="GO:0008270">
    <property type="term" value="F:zinc ion binding"/>
    <property type="evidence" value="ECO:0007669"/>
    <property type="project" value="UniProtKB-KW"/>
</dbReference>
<dbReference type="Proteomes" id="UP000436088">
    <property type="component" value="Unassembled WGS sequence"/>
</dbReference>
<dbReference type="PROSITE" id="PS50966">
    <property type="entry name" value="ZF_SWIM"/>
    <property type="match status" value="1"/>
</dbReference>
<evidence type="ECO:0000256" key="4">
    <source>
        <dbReference type="PROSITE-ProRule" id="PRU00325"/>
    </source>
</evidence>
<keyword evidence="5" id="KW-0472">Membrane</keyword>
<keyword evidence="1" id="KW-0479">Metal-binding</keyword>
<keyword evidence="5" id="KW-1133">Transmembrane helix</keyword>
<dbReference type="GO" id="GO:0030117">
    <property type="term" value="C:membrane coat"/>
    <property type="evidence" value="ECO:0007669"/>
    <property type="project" value="InterPro"/>
</dbReference>
<feature type="transmembrane region" description="Helical" evidence="5">
    <location>
        <begin position="76"/>
        <end position="96"/>
    </location>
</feature>
<keyword evidence="8" id="KW-1185">Reference proteome</keyword>
<dbReference type="PANTHER" id="PTHR31973">
    <property type="entry name" value="POLYPROTEIN, PUTATIVE-RELATED"/>
    <property type="match status" value="1"/>
</dbReference>
<keyword evidence="3" id="KW-0862">Zinc</keyword>
<evidence type="ECO:0000313" key="8">
    <source>
        <dbReference type="Proteomes" id="UP000436088"/>
    </source>
</evidence>
<dbReference type="InterPro" id="IPR006564">
    <property type="entry name" value="Znf_PMZ"/>
</dbReference>
<evidence type="ECO:0000256" key="5">
    <source>
        <dbReference type="SAM" id="Phobius"/>
    </source>
</evidence>
<dbReference type="SMART" id="SM00575">
    <property type="entry name" value="ZnF_PMZ"/>
    <property type="match status" value="1"/>
</dbReference>
<evidence type="ECO:0000259" key="6">
    <source>
        <dbReference type="PROSITE" id="PS50966"/>
    </source>
</evidence>
<reference evidence="7" key="1">
    <citation type="submission" date="2019-09" db="EMBL/GenBank/DDBJ databases">
        <title>Draft genome information of white flower Hibiscus syriacus.</title>
        <authorList>
            <person name="Kim Y.-M."/>
        </authorList>
    </citation>
    <scope>NUCLEOTIDE SEQUENCE [LARGE SCALE GENOMIC DNA]</scope>
    <source>
        <strain evidence="7">YM2019G1</strain>
    </source>
</reference>
<name>A0A6A3CBJ9_HIBSY</name>
<dbReference type="EMBL" id="VEPZ02000397">
    <property type="protein sequence ID" value="KAE8725987.1"/>
    <property type="molecule type" value="Genomic_DNA"/>
</dbReference>
<dbReference type="InterPro" id="IPR016024">
    <property type="entry name" value="ARM-type_fold"/>
</dbReference>
<comment type="caution">
    <text evidence="7">The sequence shown here is derived from an EMBL/GenBank/DDBJ whole genome shotgun (WGS) entry which is preliminary data.</text>
</comment>
<evidence type="ECO:0000256" key="1">
    <source>
        <dbReference type="ARBA" id="ARBA00022723"/>
    </source>
</evidence>